<keyword evidence="2 5" id="KW-0547">Nucleotide-binding</keyword>
<evidence type="ECO:0000256" key="3">
    <source>
        <dbReference type="ARBA" id="ARBA00022840"/>
    </source>
</evidence>
<comment type="caution">
    <text evidence="7">The sequence shown here is derived from an EMBL/GenBank/DDBJ whole genome shotgun (WGS) entry which is preliminary data.</text>
</comment>
<dbReference type="Pfam" id="PF02237">
    <property type="entry name" value="BPL_C"/>
    <property type="match status" value="1"/>
</dbReference>
<dbReference type="Pfam" id="PF03099">
    <property type="entry name" value="BPL_LplA_LipB"/>
    <property type="match status" value="1"/>
</dbReference>
<feature type="binding site" evidence="5">
    <location>
        <position position="183"/>
    </location>
    <ligand>
        <name>biotin</name>
        <dbReference type="ChEBI" id="CHEBI:57586"/>
    </ligand>
</feature>
<dbReference type="Gene3D" id="3.30.930.10">
    <property type="entry name" value="Bira Bifunctional Protein, Domain 2"/>
    <property type="match status" value="1"/>
</dbReference>
<feature type="domain" description="BPL/LPL catalytic" evidence="6">
    <location>
        <begin position="67"/>
        <end position="253"/>
    </location>
</feature>
<reference evidence="7 8" key="1">
    <citation type="submission" date="2021-03" db="EMBL/GenBank/DDBJ databases">
        <title>Genomic Encyclopedia of Type Strains, Phase IV (KMG-IV): sequencing the most valuable type-strain genomes for metagenomic binning, comparative biology and taxonomic classification.</title>
        <authorList>
            <person name="Goeker M."/>
        </authorList>
    </citation>
    <scope>NUCLEOTIDE SEQUENCE [LARGE SCALE GENOMIC DNA]</scope>
    <source>
        <strain evidence="7 8">DSM 27512</strain>
    </source>
</reference>
<dbReference type="CDD" id="cd16442">
    <property type="entry name" value="BPL"/>
    <property type="match status" value="1"/>
</dbReference>
<dbReference type="RefSeq" id="WP_209658200.1">
    <property type="nucleotide sequence ID" value="NZ_JAGGLI010000001.1"/>
</dbReference>
<proteinExistence type="inferred from homology"/>
<dbReference type="NCBIfam" id="TIGR00121">
    <property type="entry name" value="birA_ligase"/>
    <property type="match status" value="1"/>
</dbReference>
<dbReference type="Pfam" id="PF08279">
    <property type="entry name" value="HTH_11"/>
    <property type="match status" value="1"/>
</dbReference>
<evidence type="ECO:0000313" key="8">
    <source>
        <dbReference type="Proteomes" id="UP001314903"/>
    </source>
</evidence>
<feature type="binding site" evidence="5">
    <location>
        <position position="113"/>
    </location>
    <ligand>
        <name>biotin</name>
        <dbReference type="ChEBI" id="CHEBI:57586"/>
    </ligand>
</feature>
<evidence type="ECO:0000256" key="2">
    <source>
        <dbReference type="ARBA" id="ARBA00022741"/>
    </source>
</evidence>
<evidence type="ECO:0000256" key="4">
    <source>
        <dbReference type="ARBA" id="ARBA00023267"/>
    </source>
</evidence>
<dbReference type="InterPro" id="IPR036390">
    <property type="entry name" value="WH_DNA-bd_sf"/>
</dbReference>
<feature type="binding site" evidence="5">
    <location>
        <begin position="90"/>
        <end position="92"/>
    </location>
    <ligand>
        <name>biotin</name>
        <dbReference type="ChEBI" id="CHEBI:57586"/>
    </ligand>
</feature>
<organism evidence="7 8">
    <name type="scientific">Acetoanaerobium pronyense</name>
    <dbReference type="NCBI Taxonomy" id="1482736"/>
    <lineage>
        <taxon>Bacteria</taxon>
        <taxon>Bacillati</taxon>
        <taxon>Bacillota</taxon>
        <taxon>Clostridia</taxon>
        <taxon>Peptostreptococcales</taxon>
        <taxon>Filifactoraceae</taxon>
        <taxon>Acetoanaerobium</taxon>
    </lineage>
</organism>
<dbReference type="SUPFAM" id="SSF50037">
    <property type="entry name" value="C-terminal domain of transcriptional repressors"/>
    <property type="match status" value="1"/>
</dbReference>
<dbReference type="InterPro" id="IPR003142">
    <property type="entry name" value="BPL_C"/>
</dbReference>
<name>A0ABS4KEU5_9FIRM</name>
<keyword evidence="5" id="KW-0805">Transcription regulation</keyword>
<dbReference type="Proteomes" id="UP001314903">
    <property type="component" value="Unassembled WGS sequence"/>
</dbReference>
<evidence type="ECO:0000313" key="7">
    <source>
        <dbReference type="EMBL" id="MBP2026288.1"/>
    </source>
</evidence>
<dbReference type="InterPro" id="IPR045864">
    <property type="entry name" value="aa-tRNA-synth_II/BPL/LPL"/>
</dbReference>
<keyword evidence="5" id="KW-0238">DNA-binding</keyword>
<comment type="similarity">
    <text evidence="5">Belongs to the biotin--protein ligase family.</text>
</comment>
<dbReference type="Gene3D" id="2.30.30.100">
    <property type="match status" value="1"/>
</dbReference>
<dbReference type="HAMAP" id="MF_00978">
    <property type="entry name" value="Bifunct_BirA"/>
    <property type="match status" value="1"/>
</dbReference>
<evidence type="ECO:0000259" key="6">
    <source>
        <dbReference type="PROSITE" id="PS51733"/>
    </source>
</evidence>
<comment type="catalytic activity">
    <reaction evidence="5">
        <text>biotin + L-lysyl-[protein] + ATP = N(6)-biotinyl-L-lysyl-[protein] + AMP + diphosphate + H(+)</text>
        <dbReference type="Rhea" id="RHEA:11756"/>
        <dbReference type="Rhea" id="RHEA-COMP:9752"/>
        <dbReference type="Rhea" id="RHEA-COMP:10505"/>
        <dbReference type="ChEBI" id="CHEBI:15378"/>
        <dbReference type="ChEBI" id="CHEBI:29969"/>
        <dbReference type="ChEBI" id="CHEBI:30616"/>
        <dbReference type="ChEBI" id="CHEBI:33019"/>
        <dbReference type="ChEBI" id="CHEBI:57586"/>
        <dbReference type="ChEBI" id="CHEBI:83144"/>
        <dbReference type="ChEBI" id="CHEBI:456215"/>
        <dbReference type="EC" id="6.3.4.15"/>
    </reaction>
</comment>
<sequence>MNKLILKLLIDANGEFVSGQKISDELGITRAAIWKRMNKLKEMGFEIESVTKKGYKLVSYPDFMNNDLIETGIDLKKIGSKVITMETVESTNDFAKQIARDEQDGTIVISEEQTRGKGRRGRFFYSGSKEGIYISFILKPQIEPSKASFLTSIAAAALAKTLDELNVEVGIKWPNDVLIDGKKICGILTEMSADVESVEYIILGMGINIKGESFPKEIKDIATSLKIQGYNIGRLELLWRFLPIFEELYLSFVDGDKSEILKILKEYSCILGKEIYIHYQDKVEKGKAIDITKDGTLLVEFENKEVKELNSGEISIRWES</sequence>
<keyword evidence="3 5" id="KW-0067">ATP-binding</keyword>
<keyword evidence="5" id="KW-0804">Transcription</keyword>
<dbReference type="InterPro" id="IPR036388">
    <property type="entry name" value="WH-like_DNA-bd_sf"/>
</dbReference>
<dbReference type="InterPro" id="IPR008988">
    <property type="entry name" value="Transcriptional_repressor_C"/>
</dbReference>
<comment type="caution">
    <text evidence="5">Lacks conserved residue(s) required for the propagation of feature annotation.</text>
</comment>
<dbReference type="EC" id="6.3.4.15" evidence="5"/>
<keyword evidence="1 5" id="KW-0436">Ligase</keyword>
<dbReference type="InterPro" id="IPR030855">
    <property type="entry name" value="Bifunct_BirA"/>
</dbReference>
<keyword evidence="5" id="KW-0678">Repressor</keyword>
<feature type="DNA-binding region" description="H-T-H motif" evidence="5">
    <location>
        <begin position="19"/>
        <end position="38"/>
    </location>
</feature>
<dbReference type="PANTHER" id="PTHR12835:SF5">
    <property type="entry name" value="BIOTIN--PROTEIN LIGASE"/>
    <property type="match status" value="1"/>
</dbReference>
<dbReference type="InterPro" id="IPR004408">
    <property type="entry name" value="Biotin_CoA_COase_ligase"/>
</dbReference>
<dbReference type="SUPFAM" id="SSF55681">
    <property type="entry name" value="Class II aaRS and biotin synthetases"/>
    <property type="match status" value="1"/>
</dbReference>
<dbReference type="PANTHER" id="PTHR12835">
    <property type="entry name" value="BIOTIN PROTEIN LIGASE"/>
    <property type="match status" value="1"/>
</dbReference>
<dbReference type="EMBL" id="JAGGLI010000001">
    <property type="protein sequence ID" value="MBP2026288.1"/>
    <property type="molecule type" value="Genomic_DNA"/>
</dbReference>
<dbReference type="PROSITE" id="PS51733">
    <property type="entry name" value="BPL_LPL_CATALYTIC"/>
    <property type="match status" value="1"/>
</dbReference>
<dbReference type="InterPro" id="IPR004143">
    <property type="entry name" value="BPL_LPL_catalytic"/>
</dbReference>
<evidence type="ECO:0000256" key="1">
    <source>
        <dbReference type="ARBA" id="ARBA00022598"/>
    </source>
</evidence>
<evidence type="ECO:0000256" key="5">
    <source>
        <dbReference type="HAMAP-Rule" id="MF_00978"/>
    </source>
</evidence>
<accession>A0ABS4KEU5</accession>
<gene>
    <name evidence="5" type="primary">birA</name>
    <name evidence="7" type="ORF">J2Z35_000077</name>
</gene>
<dbReference type="InterPro" id="IPR013196">
    <property type="entry name" value="HTH_11"/>
</dbReference>
<keyword evidence="8" id="KW-1185">Reference proteome</keyword>
<keyword evidence="4 5" id="KW-0092">Biotin</keyword>
<dbReference type="Gene3D" id="1.10.10.10">
    <property type="entry name" value="Winged helix-like DNA-binding domain superfamily/Winged helix DNA-binding domain"/>
    <property type="match status" value="1"/>
</dbReference>
<comment type="function">
    <text evidence="5">Acts both as a biotin--[acetyl-CoA-carboxylase] ligase and a repressor.</text>
</comment>
<dbReference type="SUPFAM" id="SSF46785">
    <property type="entry name" value="Winged helix' DNA-binding domain"/>
    <property type="match status" value="1"/>
</dbReference>
<dbReference type="GO" id="GO:0004077">
    <property type="term" value="F:biotin--[biotin carboxyl-carrier protein] ligase activity"/>
    <property type="evidence" value="ECO:0007669"/>
    <property type="project" value="UniProtKB-EC"/>
</dbReference>
<protein>
    <recommendedName>
        <fullName evidence="5">Bifunctional ligase/repressor BirA</fullName>
    </recommendedName>
    <alternativeName>
        <fullName evidence="5">Biotin--[acetyl-CoA-carboxylase] ligase</fullName>
        <ecNumber evidence="5">6.3.4.15</ecNumber>
    </alternativeName>
    <alternativeName>
        <fullName evidence="5">Biotin--protein ligase</fullName>
    </alternativeName>
    <alternativeName>
        <fullName evidence="5">Biotin-[acetyl-CoA carboxylase] synthetase</fullName>
    </alternativeName>
</protein>